<comment type="caution">
    <text evidence="1">The sequence shown here is derived from an EMBL/GenBank/DDBJ whole genome shotgun (WGS) entry which is preliminary data.</text>
</comment>
<dbReference type="InterPro" id="IPR010982">
    <property type="entry name" value="Lambda_DNA-bd_dom_sf"/>
</dbReference>
<name>A0A7Z7NQI2_9BURK</name>
<dbReference type="RefSeq" id="WP_115737130.1">
    <property type="nucleotide sequence ID" value="NZ_LT984799.1"/>
</dbReference>
<evidence type="ECO:0000313" key="2">
    <source>
        <dbReference type="Proteomes" id="UP000257139"/>
    </source>
</evidence>
<dbReference type="GO" id="GO:0003677">
    <property type="term" value="F:DNA binding"/>
    <property type="evidence" value="ECO:0007669"/>
    <property type="project" value="InterPro"/>
</dbReference>
<dbReference type="EMBL" id="OGUU01000051">
    <property type="protein sequence ID" value="SPC26101.1"/>
    <property type="molecule type" value="Genomic_DNA"/>
</dbReference>
<protein>
    <submittedName>
        <fullName evidence="1">HipB1 domain-containing protein</fullName>
    </submittedName>
</protein>
<gene>
    <name evidence="1" type="ORF">CBM2594_U40006</name>
</gene>
<sequence>MKVATPYSFQAEEALRAIGAGIRTARLRRGESTSLAAQRAGVTRNTWSRLEEGSPGVATGLLIEALLAYGFDHQVFELASPDADEMGKRLDLKRIPKRGTSRAKV</sequence>
<dbReference type="Gene3D" id="1.10.260.40">
    <property type="entry name" value="lambda repressor-like DNA-binding domains"/>
    <property type="match status" value="1"/>
</dbReference>
<dbReference type="Proteomes" id="UP000257139">
    <property type="component" value="Unassembled WGS sequence"/>
</dbReference>
<reference evidence="1 2" key="1">
    <citation type="submission" date="2018-01" db="EMBL/GenBank/DDBJ databases">
        <authorList>
            <person name="Clerissi C."/>
        </authorList>
    </citation>
    <scope>NUCLEOTIDE SEQUENCE [LARGE SCALE GENOMIC DNA]</scope>
    <source>
        <strain evidence="1">Cupriavidus taiwanensis STM 6021</strain>
    </source>
</reference>
<evidence type="ECO:0000313" key="1">
    <source>
        <dbReference type="EMBL" id="SPC26101.1"/>
    </source>
</evidence>
<dbReference type="SUPFAM" id="SSF47413">
    <property type="entry name" value="lambda repressor-like DNA-binding domains"/>
    <property type="match status" value="1"/>
</dbReference>
<accession>A0A7Z7NQI2</accession>
<dbReference type="AlphaFoldDB" id="A0A7Z7NQI2"/>
<proteinExistence type="predicted"/>
<dbReference type="Pfam" id="PF13560">
    <property type="entry name" value="HTH_31"/>
    <property type="match status" value="1"/>
</dbReference>
<organism evidence="1 2">
    <name type="scientific">Cupriavidus taiwanensis</name>
    <dbReference type="NCBI Taxonomy" id="164546"/>
    <lineage>
        <taxon>Bacteria</taxon>
        <taxon>Pseudomonadati</taxon>
        <taxon>Pseudomonadota</taxon>
        <taxon>Betaproteobacteria</taxon>
        <taxon>Burkholderiales</taxon>
        <taxon>Burkholderiaceae</taxon>
        <taxon>Cupriavidus</taxon>
    </lineage>
</organism>